<dbReference type="AlphaFoldDB" id="A0AAD7DSW0"/>
<keyword evidence="2" id="KW-1185">Reference proteome</keyword>
<evidence type="ECO:0000313" key="2">
    <source>
        <dbReference type="Proteomes" id="UP001221757"/>
    </source>
</evidence>
<comment type="caution">
    <text evidence="1">The sequence shown here is derived from an EMBL/GenBank/DDBJ whole genome shotgun (WGS) entry which is preliminary data.</text>
</comment>
<dbReference type="Proteomes" id="UP001221757">
    <property type="component" value="Unassembled WGS sequence"/>
</dbReference>
<evidence type="ECO:0000313" key="1">
    <source>
        <dbReference type="EMBL" id="KAJ7698275.1"/>
    </source>
</evidence>
<gene>
    <name evidence="1" type="ORF">B0H17DRAFT_1129801</name>
</gene>
<organism evidence="1 2">
    <name type="scientific">Mycena rosella</name>
    <name type="common">Pink bonnet</name>
    <name type="synonym">Agaricus rosellus</name>
    <dbReference type="NCBI Taxonomy" id="1033263"/>
    <lineage>
        <taxon>Eukaryota</taxon>
        <taxon>Fungi</taxon>
        <taxon>Dikarya</taxon>
        <taxon>Basidiomycota</taxon>
        <taxon>Agaricomycotina</taxon>
        <taxon>Agaricomycetes</taxon>
        <taxon>Agaricomycetidae</taxon>
        <taxon>Agaricales</taxon>
        <taxon>Marasmiineae</taxon>
        <taxon>Mycenaceae</taxon>
        <taxon>Mycena</taxon>
    </lineage>
</organism>
<proteinExistence type="predicted"/>
<protein>
    <submittedName>
        <fullName evidence="1">Uncharacterized protein</fullName>
    </submittedName>
</protein>
<reference evidence="1" key="1">
    <citation type="submission" date="2023-03" db="EMBL/GenBank/DDBJ databases">
        <title>Massive genome expansion in bonnet fungi (Mycena s.s.) driven by repeated elements and novel gene families across ecological guilds.</title>
        <authorList>
            <consortium name="Lawrence Berkeley National Laboratory"/>
            <person name="Harder C.B."/>
            <person name="Miyauchi S."/>
            <person name="Viragh M."/>
            <person name="Kuo A."/>
            <person name="Thoen E."/>
            <person name="Andreopoulos B."/>
            <person name="Lu D."/>
            <person name="Skrede I."/>
            <person name="Drula E."/>
            <person name="Henrissat B."/>
            <person name="Morin E."/>
            <person name="Kohler A."/>
            <person name="Barry K."/>
            <person name="LaButti K."/>
            <person name="Morin E."/>
            <person name="Salamov A."/>
            <person name="Lipzen A."/>
            <person name="Mereny Z."/>
            <person name="Hegedus B."/>
            <person name="Baldrian P."/>
            <person name="Stursova M."/>
            <person name="Weitz H."/>
            <person name="Taylor A."/>
            <person name="Grigoriev I.V."/>
            <person name="Nagy L.G."/>
            <person name="Martin F."/>
            <person name="Kauserud H."/>
        </authorList>
    </citation>
    <scope>NUCLEOTIDE SEQUENCE</scope>
    <source>
        <strain evidence="1">CBHHK067</strain>
    </source>
</reference>
<sequence length="228" mass="24867">MSTRNRATGDTENKLQAVLVPYTKAGNKMAVMQQLWNAAYGMGKSVGDNTVFEGRAVKEKTRDRAKEARLLGLDEGRNEGFVEGRQAGEKEALTLPAFQLLFAAGRIEGLAAGTELGREMEGKQWTDSRHFDNGTCQARDESQNIAALTIPPAQLPPPLDYACTLGAFSWADDADSLPIHTILVTHNSHGIFQPYVRGRGTHLINCIANMHDTTGITWDGNEGGLHFI</sequence>
<accession>A0AAD7DSW0</accession>
<dbReference type="EMBL" id="JARKIE010000026">
    <property type="protein sequence ID" value="KAJ7698275.1"/>
    <property type="molecule type" value="Genomic_DNA"/>
</dbReference>
<name>A0AAD7DSW0_MYCRO</name>